<dbReference type="Proteomes" id="UP000887013">
    <property type="component" value="Unassembled WGS sequence"/>
</dbReference>
<feature type="region of interest" description="Disordered" evidence="1">
    <location>
        <begin position="71"/>
        <end position="93"/>
    </location>
</feature>
<proteinExistence type="predicted"/>
<dbReference type="AlphaFoldDB" id="A0A8X6Q5D0"/>
<evidence type="ECO:0000313" key="3">
    <source>
        <dbReference type="Proteomes" id="UP000887013"/>
    </source>
</evidence>
<sequence length="149" mass="17035">MRSLPPAYIYAFQKYDPLHCAAIKKTSPTTLECHKMTLTRSCSFLSFFCFRFRLLCEIEDLLAKISDSDLSDYFPSSSGSETSEYDITSDEDSDCDYSLKDARPLGTTGYKKFTEEKKTERVLYNNISPPVGYGYLECLHLTEKEASKH</sequence>
<dbReference type="EMBL" id="BMAW01027187">
    <property type="protein sequence ID" value="GFU00941.1"/>
    <property type="molecule type" value="Genomic_DNA"/>
</dbReference>
<accession>A0A8X6Q5D0</accession>
<feature type="compositionally biased region" description="Acidic residues" evidence="1">
    <location>
        <begin position="83"/>
        <end position="93"/>
    </location>
</feature>
<evidence type="ECO:0000313" key="2">
    <source>
        <dbReference type="EMBL" id="GFU00941.1"/>
    </source>
</evidence>
<reference evidence="2" key="1">
    <citation type="submission" date="2020-08" db="EMBL/GenBank/DDBJ databases">
        <title>Multicomponent nature underlies the extraordinary mechanical properties of spider dragline silk.</title>
        <authorList>
            <person name="Kono N."/>
            <person name="Nakamura H."/>
            <person name="Mori M."/>
            <person name="Yoshida Y."/>
            <person name="Ohtoshi R."/>
            <person name="Malay A.D."/>
            <person name="Moran D.A.P."/>
            <person name="Tomita M."/>
            <person name="Numata K."/>
            <person name="Arakawa K."/>
        </authorList>
    </citation>
    <scope>NUCLEOTIDE SEQUENCE</scope>
</reference>
<evidence type="ECO:0000256" key="1">
    <source>
        <dbReference type="SAM" id="MobiDB-lite"/>
    </source>
</evidence>
<name>A0A8X6Q5D0_NEPPI</name>
<gene>
    <name evidence="2" type="ORF">NPIL_597291</name>
</gene>
<comment type="caution">
    <text evidence="2">The sequence shown here is derived from an EMBL/GenBank/DDBJ whole genome shotgun (WGS) entry which is preliminary data.</text>
</comment>
<keyword evidence="3" id="KW-1185">Reference proteome</keyword>
<protein>
    <submittedName>
        <fullName evidence="2">Uncharacterized protein</fullName>
    </submittedName>
</protein>
<organism evidence="2 3">
    <name type="scientific">Nephila pilipes</name>
    <name type="common">Giant wood spider</name>
    <name type="synonym">Nephila maculata</name>
    <dbReference type="NCBI Taxonomy" id="299642"/>
    <lineage>
        <taxon>Eukaryota</taxon>
        <taxon>Metazoa</taxon>
        <taxon>Ecdysozoa</taxon>
        <taxon>Arthropoda</taxon>
        <taxon>Chelicerata</taxon>
        <taxon>Arachnida</taxon>
        <taxon>Araneae</taxon>
        <taxon>Araneomorphae</taxon>
        <taxon>Entelegynae</taxon>
        <taxon>Araneoidea</taxon>
        <taxon>Nephilidae</taxon>
        <taxon>Nephila</taxon>
    </lineage>
</organism>